<proteinExistence type="predicted"/>
<dbReference type="WBParaSite" id="PSU_v2.g10945.t1">
    <property type="protein sequence ID" value="PSU_v2.g10945.t1"/>
    <property type="gene ID" value="PSU_v2.g10945"/>
</dbReference>
<dbReference type="PANTHER" id="PTHR22954:SF3">
    <property type="entry name" value="PROTEIN CBG08539"/>
    <property type="match status" value="1"/>
</dbReference>
<accession>A0A914XWN5</accession>
<evidence type="ECO:0000313" key="2">
    <source>
        <dbReference type="WBParaSite" id="PSU_v2.g10945.t1"/>
    </source>
</evidence>
<organism evidence="1 2">
    <name type="scientific">Panagrolaimus superbus</name>
    <dbReference type="NCBI Taxonomy" id="310955"/>
    <lineage>
        <taxon>Eukaryota</taxon>
        <taxon>Metazoa</taxon>
        <taxon>Ecdysozoa</taxon>
        <taxon>Nematoda</taxon>
        <taxon>Chromadorea</taxon>
        <taxon>Rhabditida</taxon>
        <taxon>Tylenchina</taxon>
        <taxon>Panagrolaimomorpha</taxon>
        <taxon>Panagrolaimoidea</taxon>
        <taxon>Panagrolaimidae</taxon>
        <taxon>Panagrolaimus</taxon>
    </lineage>
</organism>
<dbReference type="PANTHER" id="PTHR22954">
    <property type="entry name" value="RETROVIRAL PROTEASE-RELATED"/>
    <property type="match status" value="1"/>
</dbReference>
<dbReference type="Proteomes" id="UP000887577">
    <property type="component" value="Unplaced"/>
</dbReference>
<sequence>MIKKGHEFILDALDKWEDVARKIKDADKRKLEYENLDIWRDDDGHQKLLKDVAMILLIGEEYLIIDDDENYSIKSDSTVSTQNCRVTASVPQINMPKFNGDYLKWTPFWQRFEHAIHSGPYPKIEKLISLLGFLEGRALEEVEGFTVAAENYDTIVDTIQNRFGNRTLIILELQEKLRGIETARSNPESLRSTINLICNMCRQLQNLVSSGAWVRIPLSSPICYK</sequence>
<dbReference type="InterPro" id="IPR005312">
    <property type="entry name" value="DUF1759"/>
</dbReference>
<keyword evidence="1" id="KW-1185">Reference proteome</keyword>
<dbReference type="Pfam" id="PF03564">
    <property type="entry name" value="DUF1759"/>
    <property type="match status" value="1"/>
</dbReference>
<name>A0A914XWN5_9BILA</name>
<dbReference type="AlphaFoldDB" id="A0A914XWN5"/>
<reference evidence="2" key="1">
    <citation type="submission" date="2022-11" db="UniProtKB">
        <authorList>
            <consortium name="WormBaseParasite"/>
        </authorList>
    </citation>
    <scope>IDENTIFICATION</scope>
</reference>
<protein>
    <submittedName>
        <fullName evidence="2">Uncharacterized protein</fullName>
    </submittedName>
</protein>
<evidence type="ECO:0000313" key="1">
    <source>
        <dbReference type="Proteomes" id="UP000887577"/>
    </source>
</evidence>